<dbReference type="PANTHER" id="PTHR10848:SF0">
    <property type="entry name" value="MEIOTIC RECOMBINATION PROTEIN SPO11"/>
    <property type="match status" value="1"/>
</dbReference>
<evidence type="ECO:0000259" key="12">
    <source>
        <dbReference type="Pfam" id="PF21180"/>
    </source>
</evidence>
<dbReference type="Pfam" id="PF21180">
    <property type="entry name" value="TOP6A-Spo11_Toprim"/>
    <property type="match status" value="1"/>
</dbReference>
<feature type="domain" description="Spo11/DNA topoisomerase VI subunit A N-terminal" evidence="11">
    <location>
        <begin position="83"/>
        <end position="144"/>
    </location>
</feature>
<dbReference type="EC" id="5.6.2.2" evidence="4"/>
<dbReference type="GO" id="GO:0005524">
    <property type="term" value="F:ATP binding"/>
    <property type="evidence" value="ECO:0007669"/>
    <property type="project" value="InterPro"/>
</dbReference>
<reference evidence="13 14" key="1">
    <citation type="journal article" date="2020" name="Genomics">
        <title>Complete, high-quality genomes from long-read metagenomic sequencing of two wolf lichen thalli reveals enigmatic genome architecture.</title>
        <authorList>
            <person name="McKenzie S.K."/>
            <person name="Walston R.F."/>
            <person name="Allen J.L."/>
        </authorList>
    </citation>
    <scope>NUCLEOTIDE SEQUENCE [LARGE SCALE GENOMIC DNA]</scope>
    <source>
        <strain evidence="13">WasteWater1</strain>
    </source>
</reference>
<dbReference type="InterPro" id="IPR036388">
    <property type="entry name" value="WH-like_DNA-bd_sf"/>
</dbReference>
<dbReference type="Gene3D" id="3.40.1360.10">
    <property type="match status" value="1"/>
</dbReference>
<dbReference type="InterPro" id="IPR034136">
    <property type="entry name" value="TOPRIM_Topo6A/Spo11"/>
</dbReference>
<keyword evidence="8 10" id="KW-0238">DNA-binding</keyword>
<dbReference type="PRINTS" id="PR01550">
    <property type="entry name" value="TOP6AFAMILY"/>
</dbReference>
<keyword evidence="6" id="KW-0460">Magnesium</keyword>
<proteinExistence type="inferred from homology"/>
<dbReference type="SUPFAM" id="SSF56726">
    <property type="entry name" value="DNA topoisomerase IV, alpha subunit"/>
    <property type="match status" value="1"/>
</dbReference>
<dbReference type="GO" id="GO:0007131">
    <property type="term" value="P:reciprocal meiotic recombination"/>
    <property type="evidence" value="ECO:0007669"/>
    <property type="project" value="TreeGrafter"/>
</dbReference>
<dbReference type="GO" id="GO:0003677">
    <property type="term" value="F:DNA binding"/>
    <property type="evidence" value="ECO:0007669"/>
    <property type="project" value="UniProtKB-UniRule"/>
</dbReference>
<dbReference type="PROSITE" id="PS52041">
    <property type="entry name" value="TOPO_IIB"/>
    <property type="match status" value="1"/>
</dbReference>
<dbReference type="Gene3D" id="1.10.10.10">
    <property type="entry name" value="Winged helix-like DNA-binding domain superfamily/Winged helix DNA-binding domain"/>
    <property type="match status" value="1"/>
</dbReference>
<comment type="cofactor">
    <cofactor evidence="2">
        <name>Mg(2+)</name>
        <dbReference type="ChEBI" id="CHEBI:18420"/>
    </cofactor>
</comment>
<organism evidence="13 14">
    <name type="scientific">Letharia lupina</name>
    <dbReference type="NCBI Taxonomy" id="560253"/>
    <lineage>
        <taxon>Eukaryota</taxon>
        <taxon>Fungi</taxon>
        <taxon>Dikarya</taxon>
        <taxon>Ascomycota</taxon>
        <taxon>Pezizomycotina</taxon>
        <taxon>Lecanoromycetes</taxon>
        <taxon>OSLEUM clade</taxon>
        <taxon>Lecanoromycetidae</taxon>
        <taxon>Lecanorales</taxon>
        <taxon>Lecanorineae</taxon>
        <taxon>Parmeliaceae</taxon>
        <taxon>Letharia</taxon>
    </lineage>
</organism>
<dbReference type="GO" id="GO:0046872">
    <property type="term" value="F:metal ion binding"/>
    <property type="evidence" value="ECO:0007669"/>
    <property type="project" value="UniProtKB-KW"/>
</dbReference>
<keyword evidence="7 10" id="KW-0799">Topoisomerase</keyword>
<dbReference type="GO" id="GO:0000706">
    <property type="term" value="P:meiotic DNA double-strand break processing"/>
    <property type="evidence" value="ECO:0007669"/>
    <property type="project" value="TreeGrafter"/>
</dbReference>
<accession>A0A8H6C8X4</accession>
<evidence type="ECO:0000256" key="6">
    <source>
        <dbReference type="ARBA" id="ARBA00022842"/>
    </source>
</evidence>
<dbReference type="InterPro" id="IPR013049">
    <property type="entry name" value="Spo11/TopoVI_A_N"/>
</dbReference>
<evidence type="ECO:0000313" key="13">
    <source>
        <dbReference type="EMBL" id="KAF6218851.1"/>
    </source>
</evidence>
<dbReference type="CDD" id="cd00223">
    <property type="entry name" value="TOPRIM_TopoIIB_SPO"/>
    <property type="match status" value="1"/>
</dbReference>
<sequence>MASYQRHANAEVIAKIEAIFENIADSLLNEENPYVPVNDIFIPLRNKKHTPLNGNAPSLFDAEPSNGFTNVSFPAKGRPKEAWRFTVLIRILDLMHEALCDNVIVSKRNIYYKDPALFKTQLTVDYYVDIIAYTFGVSRLALNVTAAAKGLVAGNFILKRPDGTQAYRKPGVVCTLQRIRNSYGAHRSSQPQLIDDPHDVQAIDISGVAWILVIEKEVCLWSKGVFSADDPQSTFRTLASSNLQQSSRAGNGIMLTAKGYPDISTRSFLRLLSGSHDLDSISPPIYALTDFDPDGLAIMSTYKHGSFKLSHESAGLNVPGIQWLGVKSQDVLAGNGQNEYNGLLRLNARNRKKAVDMLERSEILQEGSKEEEWRHELQIMLMLNVKAEMEVLAEGEGGVKGWVEKKLLVNGTSLPADEDLLETHQLADITLGEDRFPSRQANEEDFLLDTHGTPEMSAVGEGSPSLEADEDLLDTYQMADTAFADEGSPISQLDEDLLETHQVGDMSLAEEASPGLEWDEEL</sequence>
<evidence type="ECO:0000256" key="5">
    <source>
        <dbReference type="ARBA" id="ARBA00022723"/>
    </source>
</evidence>
<evidence type="ECO:0000256" key="4">
    <source>
        <dbReference type="ARBA" id="ARBA00012895"/>
    </source>
</evidence>
<dbReference type="RefSeq" id="XP_037148286.1">
    <property type="nucleotide sequence ID" value="XM_037296304.1"/>
</dbReference>
<feature type="active site" description="O-(5'-phospho-DNA)-tyrosine intermediate" evidence="10">
    <location>
        <position position="112"/>
    </location>
</feature>
<evidence type="ECO:0000256" key="8">
    <source>
        <dbReference type="ARBA" id="ARBA00023125"/>
    </source>
</evidence>
<dbReference type="EMBL" id="JACCJB010000021">
    <property type="protein sequence ID" value="KAF6218851.1"/>
    <property type="molecule type" value="Genomic_DNA"/>
</dbReference>
<dbReference type="Proteomes" id="UP000593566">
    <property type="component" value="Unassembled WGS sequence"/>
</dbReference>
<evidence type="ECO:0000256" key="1">
    <source>
        <dbReference type="ARBA" id="ARBA00000185"/>
    </source>
</evidence>
<comment type="similarity">
    <text evidence="3 10">Belongs to the TOP6A family.</text>
</comment>
<feature type="domain" description="Topoisomerase 6 subunit A/Spo11 TOPRIM" evidence="12">
    <location>
        <begin position="232"/>
        <end position="394"/>
    </location>
</feature>
<evidence type="ECO:0000259" key="11">
    <source>
        <dbReference type="Pfam" id="PF04406"/>
    </source>
</evidence>
<gene>
    <name evidence="13" type="ORF">HO133_005394</name>
</gene>
<evidence type="ECO:0000256" key="3">
    <source>
        <dbReference type="ARBA" id="ARBA00006559"/>
    </source>
</evidence>
<dbReference type="InterPro" id="IPR036078">
    <property type="entry name" value="Spo11/TopoVI_A_sf"/>
</dbReference>
<comment type="caution">
    <text evidence="13">The sequence shown here is derived from an EMBL/GenBank/DDBJ whole genome shotgun (WGS) entry which is preliminary data.</text>
</comment>
<protein>
    <recommendedName>
        <fullName evidence="4">DNA topoisomerase (ATP-hydrolyzing)</fullName>
        <ecNumber evidence="4">5.6.2.2</ecNumber>
    </recommendedName>
</protein>
<name>A0A8H6C8X4_9LECA</name>
<evidence type="ECO:0000313" key="14">
    <source>
        <dbReference type="Proteomes" id="UP000593566"/>
    </source>
</evidence>
<dbReference type="InterPro" id="IPR002815">
    <property type="entry name" value="Spo11/TopoVI_A"/>
</dbReference>
<dbReference type="GO" id="GO:0003918">
    <property type="term" value="F:DNA topoisomerase type II (double strand cut, ATP-hydrolyzing) activity"/>
    <property type="evidence" value="ECO:0007669"/>
    <property type="project" value="UniProtKB-UniRule"/>
</dbReference>
<dbReference type="GeneID" id="59333800"/>
<dbReference type="PANTHER" id="PTHR10848">
    <property type="entry name" value="MEIOTIC RECOMBINATION PROTEIN SPO11"/>
    <property type="match status" value="1"/>
</dbReference>
<comment type="catalytic activity">
    <reaction evidence="1 10">
        <text>ATP-dependent breakage, passage and rejoining of double-stranded DNA.</text>
        <dbReference type="EC" id="5.6.2.2"/>
    </reaction>
</comment>
<evidence type="ECO:0000256" key="2">
    <source>
        <dbReference type="ARBA" id="ARBA00001946"/>
    </source>
</evidence>
<evidence type="ECO:0000256" key="9">
    <source>
        <dbReference type="ARBA" id="ARBA00023235"/>
    </source>
</evidence>
<keyword evidence="9 10" id="KW-0413">Isomerase</keyword>
<keyword evidence="14" id="KW-1185">Reference proteome</keyword>
<dbReference type="Pfam" id="PF04406">
    <property type="entry name" value="TP6A_N"/>
    <property type="match status" value="1"/>
</dbReference>
<dbReference type="GO" id="GO:0000228">
    <property type="term" value="C:nuclear chromosome"/>
    <property type="evidence" value="ECO:0007669"/>
    <property type="project" value="TreeGrafter"/>
</dbReference>
<dbReference type="GO" id="GO:0042138">
    <property type="term" value="P:meiotic DNA double-strand break formation"/>
    <property type="evidence" value="ECO:0007669"/>
    <property type="project" value="TreeGrafter"/>
</dbReference>
<evidence type="ECO:0000256" key="7">
    <source>
        <dbReference type="ARBA" id="ARBA00023029"/>
    </source>
</evidence>
<evidence type="ECO:0000256" key="10">
    <source>
        <dbReference type="PROSITE-ProRule" id="PRU01385"/>
    </source>
</evidence>
<dbReference type="AlphaFoldDB" id="A0A8H6C8X4"/>
<keyword evidence="5" id="KW-0479">Metal-binding</keyword>